<feature type="coiled-coil region" evidence="1">
    <location>
        <begin position="1632"/>
        <end position="1774"/>
    </location>
</feature>
<name>D6WJM5_TRICA</name>
<feature type="coiled-coil region" evidence="1">
    <location>
        <begin position="1808"/>
        <end position="1835"/>
    </location>
</feature>
<dbReference type="EMBL" id="KQ971343">
    <property type="protein sequence ID" value="EFA04465.2"/>
    <property type="molecule type" value="Genomic_DNA"/>
</dbReference>
<feature type="coiled-coil region" evidence="1">
    <location>
        <begin position="811"/>
        <end position="838"/>
    </location>
</feature>
<protein>
    <submittedName>
        <fullName evidence="3">Uncharacterized protein</fullName>
    </submittedName>
</protein>
<feature type="coiled-coil region" evidence="1">
    <location>
        <begin position="41"/>
        <end position="229"/>
    </location>
</feature>
<dbReference type="InParanoid" id="D6WJM5"/>
<evidence type="ECO:0000313" key="4">
    <source>
        <dbReference type="Proteomes" id="UP000007266"/>
    </source>
</evidence>
<feature type="compositionally biased region" description="Basic and acidic residues" evidence="2">
    <location>
        <begin position="2054"/>
        <end position="2069"/>
    </location>
</feature>
<feature type="coiled-coil region" evidence="1">
    <location>
        <begin position="1879"/>
        <end position="2051"/>
    </location>
</feature>
<feature type="coiled-coil region" evidence="1">
    <location>
        <begin position="1232"/>
        <end position="1412"/>
    </location>
</feature>
<dbReference type="Proteomes" id="UP000007266">
    <property type="component" value="Linkage group 5"/>
</dbReference>
<feature type="compositionally biased region" description="Basic and acidic residues" evidence="2">
    <location>
        <begin position="2482"/>
        <end position="2492"/>
    </location>
</feature>
<sequence>MKKNFAIGPRSSSEPSLAQILLHSAELAKPETLTSVQSNDNQNLKSRVSDLETTLAQKEQTVEILREKLDLAMKDKQILKDSIVKITKNCVCALKNKIMDEATADLTTKLEEKERQIHDLQEERTVLSREVQDCENYISNQVDQMKKLASYIDRLTQNSEKLQVERKSKTSTVSNLNGENCSCDSKRIKELEARINRYKARLNSKDESIKSLQEQLEFERISREKLEEAFLRTAKIYEDLVHQNQGLGNMKYEYEACKAQCEQFRATCEDLRFKARKVEELEREINHCNCYMVNQDNRITQLLEDIEVMAQRENEMKITILNMETTLEEYNEKFEKCQNEKASLKDRIEALETQIEDYDNIVALKEETNKTLADNLEKEKAAKAKLESSLDTIVKTDKHLKEMLTQARQAMKTITQRLEECDIERLETQRDNQMKISELENELILANATIKKLKENLDQMKGVMDKNVALRTLSAQLHESANLQVAQLKSANEDLSRRSQKMVEMYDYLKQVLYEKDKTFEDLRNHLVSLRQRLDNEQKLREDTENILADVAATGDSELSELRNVISVLKNEICCLHCELEDLMNTTTAGRLKTRVKELEVEVEVLKCERDKYRKYLEKVLPGYVDPEELERLHNELNQMTEETARLNEELQRQKKLRIDTVTGLQMKIEKQEKENKMIKEQIRESIEQKKRRDPTLPNVVFVEKKDKEDGGVEYRYLYGIAEEKKKSIQPPQQDYYKYECYTVENGIEKRVFLGPLHLTYIDGDGEVQYFSIDPKTATPRKEFYVKERGQNKKILWNLKTGPFKLNIEEEVSLKQKYEDATREINRLQSRLEFVKTETSGLGEKLIKDARDINDIDSKITSAISEAVTLQKQLDMPRSRSQESFSQERETLTREIEKQKREIADLLRKIQDSSSVGHDALKELESKKEENEKLKTMVRDLERQLQNAQFKVEIPKSSPQVDTLVENLKHHLEKEQKRVNELEDLLHTCQKNEKEVKKENANLKSEITTLKRDKRMSTASHLFVNQLQQVDDNLKDWQNQINNNVSHVQKQVNDIIDKLEGAPGNTDVVQKLLEGIKHFEADLVDNVVNKKRVALTNDLQEKQINELEKQLSDLRQIIHNLEEEKENAKKLAPTQQLEEQLREYQRKNADLNRELEQLRKSQRDARRSIDSDFRHKRISEVISKDSLTDKDARVKELEDTLHQWQRDYDLEVGKLKKEIEKLMMRGNLPQGCEAHETLIRELKNDLEKSQRKNENYERKIAHLEGENENLLTMMDKYEGSIDSAADDKKVRDLVEHLRELQRKNEALKTRTIQLELEHGRMKNDLDRLVGQENKSYEKEMQRLRDLERQSARSQDKYQNLKKRLMKLEIENKNLKKEYIDTLIAKEKISLKSREQEQRLRETNKLLRKCQDKKQTLTMRMLKAQVDHDDLKKQLEIDSQNIENENCMKIQNINKELIIRNAQLEEENNYLKNLIPEEERAKVAQIESQMVDVDEELKKFNEQAEFKARIAHLEMENALMKKELEAVKAKDVSSFEYETEKRSADNLQIRAVELEIENEFLRSELTDREKISYDNGINERKINELEEEIQRLNEANEKLQMKNVDLELDHQYMKDELDRISKVRQKLESEIPSKDVEKQNHSLKLKNDHLELEIKKLKVQLENMGKEQISLQSHIQEKRLKEMEALINEYETMRHTPVERTLKRENLDNVEEVEEKMQEWQEQFRPQLLDMKKDLEKLMGKSRSGTNLKQIEEQLREAKTKVAHLETENRNLKVENEIIRKGIPANEAKLVRDVEQILKNLPKPEFAPKSVDQKKLKDLEARLRECQQVNDHLRNEKIALDKHVQSKRIQDLETQIREHRFRDSSSKTDLRLRGQKSIMLDFQDMRVKQLEDELGACQNRNEALKAELETLRRESVATNSDASTKFQECQKQNLLLKDELERLRKINDLQQKLAKDLDKQLRECKMNLEECQRDVKSSKDRKVSFHNIHVNVNDLTTEELVAELERLSNECEQQRRMIHELEESLRKCRENNREFKQENDELKIERQFMRQEYGVPKDERLRQLRDEQKRKTGGTSDDVSRATDDISTLQAKLELSENDNKKLKDELNTLTQERDNLLSEKCELQQKIQRMSGDYEAVLEEKEKLNLVISDLEKKIEDLTKLQLEVGKGDTDDKRSRKLEETLQKYHDNNENLKIRIVHLEEEKTNLKKELSARIEKEKKTPGSEQQARQIRKLEQTLQKYHDNNENLKRKIAFLEADYQEKRVVELEEQVQKCQINNDGLKQVTVQLESEIKYLKEELGTFLQKEKKVTRKRQTTASEKNKPKQSLFMQPPVYAMPVFIQPPFVSYGNYLAPQVASTGTGGDIEQLSHLVDKIQSSLDQRRKKAHSEKSDSGDEALSEEVETFDFNQTLGTSPAKDSSLTIERLNKQLILQQQTKEKMDMLQESIRKTLSEFEQEFGEKPPVGQTVSVSEGSSAVEPPTESTVDKNSFEKKK</sequence>
<feature type="region of interest" description="Disordered" evidence="2">
    <location>
        <begin position="2054"/>
        <end position="2082"/>
    </location>
</feature>
<feature type="region of interest" description="Disordered" evidence="2">
    <location>
        <begin position="2377"/>
        <end position="2397"/>
    </location>
</feature>
<feature type="region of interest" description="Disordered" evidence="2">
    <location>
        <begin position="2453"/>
        <end position="2492"/>
    </location>
</feature>
<organism evidence="3 4">
    <name type="scientific">Tribolium castaneum</name>
    <name type="common">Red flour beetle</name>
    <dbReference type="NCBI Taxonomy" id="7070"/>
    <lineage>
        <taxon>Eukaryota</taxon>
        <taxon>Metazoa</taxon>
        <taxon>Ecdysozoa</taxon>
        <taxon>Arthropoda</taxon>
        <taxon>Hexapoda</taxon>
        <taxon>Insecta</taxon>
        <taxon>Pterygota</taxon>
        <taxon>Neoptera</taxon>
        <taxon>Endopterygota</taxon>
        <taxon>Coleoptera</taxon>
        <taxon>Polyphaga</taxon>
        <taxon>Cucujiformia</taxon>
        <taxon>Tenebrionidae</taxon>
        <taxon>Tenebrionidae incertae sedis</taxon>
        <taxon>Tribolium</taxon>
    </lineage>
</organism>
<evidence type="ECO:0000256" key="1">
    <source>
        <dbReference type="SAM" id="Coils"/>
    </source>
</evidence>
<reference evidence="3 4" key="2">
    <citation type="journal article" date="2010" name="Nucleic Acids Res.">
        <title>BeetleBase in 2010: revisions to provide comprehensive genomic information for Tribolium castaneum.</title>
        <authorList>
            <person name="Kim H.S."/>
            <person name="Murphy T."/>
            <person name="Xia J."/>
            <person name="Caragea D."/>
            <person name="Park Y."/>
            <person name="Beeman R.W."/>
            <person name="Lorenzen M.D."/>
            <person name="Butcher S."/>
            <person name="Manak J.R."/>
            <person name="Brown S.J."/>
        </authorList>
    </citation>
    <scope>GENOME REANNOTATION</scope>
    <source>
        <strain evidence="3 4">Georgia GA2</strain>
    </source>
</reference>
<keyword evidence="1" id="KW-0175">Coiled coil</keyword>
<evidence type="ECO:0000256" key="2">
    <source>
        <dbReference type="SAM" id="MobiDB-lite"/>
    </source>
</evidence>
<dbReference type="HOGENOM" id="CLU_228366_0_0_1"/>
<gene>
    <name evidence="3" type="primary">AUGUSTUS-3.0.2_14769</name>
    <name evidence="3" type="ORF">TcasGA2_TC014769</name>
</gene>
<proteinExistence type="predicted"/>
<dbReference type="PANTHER" id="PTHR43941">
    <property type="entry name" value="STRUCTURAL MAINTENANCE OF CHROMOSOMES PROTEIN 2"/>
    <property type="match status" value="1"/>
</dbReference>
<keyword evidence="4" id="KW-1185">Reference proteome</keyword>
<feature type="coiled-coil region" evidence="1">
    <location>
        <begin position="1446"/>
        <end position="1608"/>
    </location>
</feature>
<feature type="coiled-coil region" evidence="1">
    <location>
        <begin position="882"/>
        <end position="1013"/>
    </location>
</feature>
<feature type="coiled-coil region" evidence="1">
    <location>
        <begin position="313"/>
        <end position="547"/>
    </location>
</feature>
<reference evidence="3 4" key="1">
    <citation type="journal article" date="2008" name="Nature">
        <title>The genome of the model beetle and pest Tribolium castaneum.</title>
        <authorList>
            <consortium name="Tribolium Genome Sequencing Consortium"/>
            <person name="Richards S."/>
            <person name="Gibbs R.A."/>
            <person name="Weinstock G.M."/>
            <person name="Brown S.J."/>
            <person name="Denell R."/>
            <person name="Beeman R.W."/>
            <person name="Gibbs R."/>
            <person name="Beeman R.W."/>
            <person name="Brown S.J."/>
            <person name="Bucher G."/>
            <person name="Friedrich M."/>
            <person name="Grimmelikhuijzen C.J."/>
            <person name="Klingler M."/>
            <person name="Lorenzen M."/>
            <person name="Richards S."/>
            <person name="Roth S."/>
            <person name="Schroder R."/>
            <person name="Tautz D."/>
            <person name="Zdobnov E.M."/>
            <person name="Muzny D."/>
            <person name="Gibbs R.A."/>
            <person name="Weinstock G.M."/>
            <person name="Attaway T."/>
            <person name="Bell S."/>
            <person name="Buhay C.J."/>
            <person name="Chandrabose M.N."/>
            <person name="Chavez D."/>
            <person name="Clerk-Blankenburg K.P."/>
            <person name="Cree A."/>
            <person name="Dao M."/>
            <person name="Davis C."/>
            <person name="Chacko J."/>
            <person name="Dinh H."/>
            <person name="Dugan-Rocha S."/>
            <person name="Fowler G."/>
            <person name="Garner T.T."/>
            <person name="Garnes J."/>
            <person name="Gnirke A."/>
            <person name="Hawes A."/>
            <person name="Hernandez J."/>
            <person name="Hines S."/>
            <person name="Holder M."/>
            <person name="Hume J."/>
            <person name="Jhangiani S.N."/>
            <person name="Joshi V."/>
            <person name="Khan Z.M."/>
            <person name="Jackson L."/>
            <person name="Kovar C."/>
            <person name="Kowis A."/>
            <person name="Lee S."/>
            <person name="Lewis L.R."/>
            <person name="Margolis J."/>
            <person name="Morgan M."/>
            <person name="Nazareth L.V."/>
            <person name="Nguyen N."/>
            <person name="Okwuonu G."/>
            <person name="Parker D."/>
            <person name="Richards S."/>
            <person name="Ruiz S.J."/>
            <person name="Santibanez J."/>
            <person name="Savard J."/>
            <person name="Scherer S.E."/>
            <person name="Schneider B."/>
            <person name="Sodergren E."/>
            <person name="Tautz D."/>
            <person name="Vattahil S."/>
            <person name="Villasana D."/>
            <person name="White C.S."/>
            <person name="Wright R."/>
            <person name="Park Y."/>
            <person name="Beeman R.W."/>
            <person name="Lord J."/>
            <person name="Oppert B."/>
            <person name="Lorenzen M."/>
            <person name="Brown S."/>
            <person name="Wang L."/>
            <person name="Savard J."/>
            <person name="Tautz D."/>
            <person name="Richards S."/>
            <person name="Weinstock G."/>
            <person name="Gibbs R.A."/>
            <person name="Liu Y."/>
            <person name="Worley K."/>
            <person name="Weinstock G."/>
            <person name="Elsik C.G."/>
            <person name="Reese J.T."/>
            <person name="Elhaik E."/>
            <person name="Landan G."/>
            <person name="Graur D."/>
            <person name="Arensburger P."/>
            <person name="Atkinson P."/>
            <person name="Beeman R.W."/>
            <person name="Beidler J."/>
            <person name="Brown S.J."/>
            <person name="Demuth J.P."/>
            <person name="Drury D.W."/>
            <person name="Du Y.Z."/>
            <person name="Fujiwara H."/>
            <person name="Lorenzen M."/>
            <person name="Maselli V."/>
            <person name="Osanai M."/>
            <person name="Park Y."/>
            <person name="Robertson H.M."/>
            <person name="Tu Z."/>
            <person name="Wang J.J."/>
            <person name="Wang S."/>
            <person name="Richards S."/>
            <person name="Song H."/>
            <person name="Zhang L."/>
            <person name="Sodergren E."/>
            <person name="Werner D."/>
            <person name="Stanke M."/>
            <person name="Morgenstern B."/>
            <person name="Solovyev V."/>
            <person name="Kosarev P."/>
            <person name="Brown G."/>
            <person name="Chen H.C."/>
            <person name="Ermolaeva O."/>
            <person name="Hlavina W."/>
            <person name="Kapustin Y."/>
            <person name="Kiryutin B."/>
            <person name="Kitts P."/>
            <person name="Maglott D."/>
            <person name="Pruitt K."/>
            <person name="Sapojnikov V."/>
            <person name="Souvorov A."/>
            <person name="Mackey A.J."/>
            <person name="Waterhouse R.M."/>
            <person name="Wyder S."/>
            <person name="Zdobnov E.M."/>
            <person name="Zdobnov E.M."/>
            <person name="Wyder S."/>
            <person name="Kriventseva E.V."/>
            <person name="Kadowaki T."/>
            <person name="Bork P."/>
            <person name="Aranda M."/>
            <person name="Bao R."/>
            <person name="Beermann A."/>
            <person name="Berns N."/>
            <person name="Bolognesi R."/>
            <person name="Bonneton F."/>
            <person name="Bopp D."/>
            <person name="Brown S.J."/>
            <person name="Bucher G."/>
            <person name="Butts T."/>
            <person name="Chaumot A."/>
            <person name="Denell R.E."/>
            <person name="Ferrier D.E."/>
            <person name="Friedrich M."/>
            <person name="Gordon C.M."/>
            <person name="Jindra M."/>
            <person name="Klingler M."/>
            <person name="Lan Q."/>
            <person name="Lattorff H.M."/>
            <person name="Laudet V."/>
            <person name="von Levetsow C."/>
            <person name="Liu Z."/>
            <person name="Lutz R."/>
            <person name="Lynch J.A."/>
            <person name="da Fonseca R.N."/>
            <person name="Posnien N."/>
            <person name="Reuter R."/>
            <person name="Roth S."/>
            <person name="Savard J."/>
            <person name="Schinko J.B."/>
            <person name="Schmitt C."/>
            <person name="Schoppmeier M."/>
            <person name="Schroder R."/>
            <person name="Shippy T.D."/>
            <person name="Simonnet F."/>
            <person name="Marques-Souza H."/>
            <person name="Tautz D."/>
            <person name="Tomoyasu Y."/>
            <person name="Trauner J."/>
            <person name="Van der Zee M."/>
            <person name="Vervoort M."/>
            <person name="Wittkopp N."/>
            <person name="Wimmer E.A."/>
            <person name="Yang X."/>
            <person name="Jones A.K."/>
            <person name="Sattelle D.B."/>
            <person name="Ebert P.R."/>
            <person name="Nelson D."/>
            <person name="Scott J.G."/>
            <person name="Beeman R.W."/>
            <person name="Muthukrishnan S."/>
            <person name="Kramer K.J."/>
            <person name="Arakane Y."/>
            <person name="Beeman R.W."/>
            <person name="Zhu Q."/>
            <person name="Hogenkamp D."/>
            <person name="Dixit R."/>
            <person name="Oppert B."/>
            <person name="Jiang H."/>
            <person name="Zou Z."/>
            <person name="Marshall J."/>
            <person name="Elpidina E."/>
            <person name="Vinokurov K."/>
            <person name="Oppert C."/>
            <person name="Zou Z."/>
            <person name="Evans J."/>
            <person name="Lu Z."/>
            <person name="Zhao P."/>
            <person name="Sumathipala N."/>
            <person name="Altincicek B."/>
            <person name="Vilcinskas A."/>
            <person name="Williams M."/>
            <person name="Hultmark D."/>
            <person name="Hetru C."/>
            <person name="Jiang H."/>
            <person name="Grimmelikhuijzen C.J."/>
            <person name="Hauser F."/>
            <person name="Cazzamali G."/>
            <person name="Williamson M."/>
            <person name="Park Y."/>
            <person name="Li B."/>
            <person name="Tanaka Y."/>
            <person name="Predel R."/>
            <person name="Neupert S."/>
            <person name="Schachtner J."/>
            <person name="Verleyen P."/>
            <person name="Raible F."/>
            <person name="Bork P."/>
            <person name="Friedrich M."/>
            <person name="Walden K.K."/>
            <person name="Robertson H.M."/>
            <person name="Angeli S."/>
            <person name="Foret S."/>
            <person name="Bucher G."/>
            <person name="Schuetz S."/>
            <person name="Maleszka R."/>
            <person name="Wimmer E.A."/>
            <person name="Beeman R.W."/>
            <person name="Lorenzen M."/>
            <person name="Tomoyasu Y."/>
            <person name="Miller S.C."/>
            <person name="Grossmann D."/>
            <person name="Bucher G."/>
        </authorList>
    </citation>
    <scope>NUCLEOTIDE SEQUENCE [LARGE SCALE GENOMIC DNA]</scope>
    <source>
        <strain evidence="3 4">Georgia GA2</strain>
    </source>
</reference>
<evidence type="ECO:0000313" key="3">
    <source>
        <dbReference type="EMBL" id="EFA04465.2"/>
    </source>
</evidence>
<feature type="coiled-coil region" evidence="1">
    <location>
        <begin position="589"/>
        <end position="689"/>
    </location>
</feature>
<feature type="coiled-coil region" evidence="1">
    <location>
        <begin position="1090"/>
        <end position="1207"/>
    </location>
</feature>
<accession>D6WJM5</accession>
<dbReference type="PANTHER" id="PTHR43941:SF1">
    <property type="entry name" value="STRUCTURAL MAINTENANCE OF CHROMOSOMES PROTEIN 2"/>
    <property type="match status" value="1"/>
</dbReference>
<dbReference type="OMA" id="RTIMEKD"/>